<dbReference type="EC" id="4.2.1.59" evidence="2"/>
<sequence>MPLTTAEIEDLIPHRAPFLWLDEVTELDEEHLVARKVLDPTIDLFQGHYPNFPVLPGVIQCEMCFQASAVLIAKLHPTEGEKVPVVARLNNTKFRRLVRPGETVEIEVTITERLQDTFFFTGKVSVDGKVSTRCEFSTTAASIDQ</sequence>
<dbReference type="InterPro" id="IPR029069">
    <property type="entry name" value="HotDog_dom_sf"/>
</dbReference>
<protein>
    <submittedName>
        <fullName evidence="2">3-hydroxyacyl-[acyl-carrier-protein] dehydratase FabZ</fullName>
        <ecNumber evidence="2">4.2.1.59</ecNumber>
    </submittedName>
</protein>
<gene>
    <name evidence="2" type="primary">fabZ_3</name>
    <name evidence="2" type="ORF">V22_20420</name>
</gene>
<dbReference type="PANTHER" id="PTHR30272:SF1">
    <property type="entry name" value="3-HYDROXYACYL-[ACYL-CARRIER-PROTEIN] DEHYDRATASE"/>
    <property type="match status" value="1"/>
</dbReference>
<evidence type="ECO:0000313" key="3">
    <source>
        <dbReference type="Proteomes" id="UP000319976"/>
    </source>
</evidence>
<dbReference type="InterPro" id="IPR013114">
    <property type="entry name" value="FabA_FabZ"/>
</dbReference>
<dbReference type="CDD" id="cd01288">
    <property type="entry name" value="FabZ"/>
    <property type="match status" value="1"/>
</dbReference>
<keyword evidence="1 2" id="KW-0456">Lyase</keyword>
<dbReference type="Pfam" id="PF07977">
    <property type="entry name" value="FabA"/>
    <property type="match status" value="1"/>
</dbReference>
<dbReference type="OrthoDB" id="9772788at2"/>
<dbReference type="Gene3D" id="3.10.129.10">
    <property type="entry name" value="Hotdog Thioesterase"/>
    <property type="match status" value="1"/>
</dbReference>
<keyword evidence="3" id="KW-1185">Reference proteome</keyword>
<dbReference type="EMBL" id="CP036316">
    <property type="protein sequence ID" value="QDT64799.1"/>
    <property type="molecule type" value="Genomic_DNA"/>
</dbReference>
<evidence type="ECO:0000256" key="1">
    <source>
        <dbReference type="ARBA" id="ARBA00023239"/>
    </source>
</evidence>
<accession>A0A517T8W9</accession>
<dbReference type="PANTHER" id="PTHR30272">
    <property type="entry name" value="3-HYDROXYACYL-[ACYL-CARRIER-PROTEIN] DEHYDRATASE"/>
    <property type="match status" value="1"/>
</dbReference>
<dbReference type="RefSeq" id="WP_145262254.1">
    <property type="nucleotide sequence ID" value="NZ_CP036316.1"/>
</dbReference>
<dbReference type="KEGG" id="chya:V22_20420"/>
<dbReference type="GO" id="GO:0019171">
    <property type="term" value="F:(3R)-hydroxyacyl-[acyl-carrier-protein] dehydratase activity"/>
    <property type="evidence" value="ECO:0007669"/>
    <property type="project" value="UniProtKB-EC"/>
</dbReference>
<dbReference type="SUPFAM" id="SSF54637">
    <property type="entry name" value="Thioesterase/thiol ester dehydrase-isomerase"/>
    <property type="match status" value="1"/>
</dbReference>
<dbReference type="AlphaFoldDB" id="A0A517T8W9"/>
<organism evidence="2 3">
    <name type="scientific">Calycomorphotria hydatis</name>
    <dbReference type="NCBI Taxonomy" id="2528027"/>
    <lineage>
        <taxon>Bacteria</taxon>
        <taxon>Pseudomonadati</taxon>
        <taxon>Planctomycetota</taxon>
        <taxon>Planctomycetia</taxon>
        <taxon>Planctomycetales</taxon>
        <taxon>Planctomycetaceae</taxon>
        <taxon>Calycomorphotria</taxon>
    </lineage>
</organism>
<dbReference type="Proteomes" id="UP000319976">
    <property type="component" value="Chromosome"/>
</dbReference>
<proteinExistence type="predicted"/>
<name>A0A517T8W9_9PLAN</name>
<evidence type="ECO:0000313" key="2">
    <source>
        <dbReference type="EMBL" id="QDT64799.1"/>
    </source>
</evidence>
<reference evidence="2 3" key="1">
    <citation type="submission" date="2019-02" db="EMBL/GenBank/DDBJ databases">
        <title>Deep-cultivation of Planctomycetes and their phenomic and genomic characterization uncovers novel biology.</title>
        <authorList>
            <person name="Wiegand S."/>
            <person name="Jogler M."/>
            <person name="Boedeker C."/>
            <person name="Pinto D."/>
            <person name="Vollmers J."/>
            <person name="Rivas-Marin E."/>
            <person name="Kohn T."/>
            <person name="Peeters S.H."/>
            <person name="Heuer A."/>
            <person name="Rast P."/>
            <person name="Oberbeckmann S."/>
            <person name="Bunk B."/>
            <person name="Jeske O."/>
            <person name="Meyerdierks A."/>
            <person name="Storesund J.E."/>
            <person name="Kallscheuer N."/>
            <person name="Luecker S."/>
            <person name="Lage O.M."/>
            <person name="Pohl T."/>
            <person name="Merkel B.J."/>
            <person name="Hornburger P."/>
            <person name="Mueller R.-W."/>
            <person name="Bruemmer F."/>
            <person name="Labrenz M."/>
            <person name="Spormann A.M."/>
            <person name="Op den Camp H."/>
            <person name="Overmann J."/>
            <person name="Amann R."/>
            <person name="Jetten M.S.M."/>
            <person name="Mascher T."/>
            <person name="Medema M.H."/>
            <person name="Devos D.P."/>
            <person name="Kaster A.-K."/>
            <person name="Ovreas L."/>
            <person name="Rohde M."/>
            <person name="Galperin M.Y."/>
            <person name="Jogler C."/>
        </authorList>
    </citation>
    <scope>NUCLEOTIDE SEQUENCE [LARGE SCALE GENOMIC DNA]</scope>
    <source>
        <strain evidence="2 3">V22</strain>
    </source>
</reference>